<reference evidence="10 11" key="1">
    <citation type="journal article" date="2010" name="Science">
        <title>Genome expansion and gene loss in powdery mildew fungi reveal tradeoffs in extreme parasitism.</title>
        <authorList>
            <person name="Spanu P.D."/>
            <person name="Abbott J.C."/>
            <person name="Amselem J."/>
            <person name="Burgis T.A."/>
            <person name="Soanes D.M."/>
            <person name="Stueber K."/>
            <person name="Ver Loren van Themaat E."/>
            <person name="Brown J.K.M."/>
            <person name="Butcher S.A."/>
            <person name="Gurr S.J."/>
            <person name="Lebrun M.-H."/>
            <person name="Ridout C.J."/>
            <person name="Schulze-Lefert P."/>
            <person name="Talbot N.J."/>
            <person name="Ahmadinejad N."/>
            <person name="Ametz C."/>
            <person name="Barton G.R."/>
            <person name="Benjdia M."/>
            <person name="Bidzinski P."/>
            <person name="Bindschedler L.V."/>
            <person name="Both M."/>
            <person name="Brewer M.T."/>
            <person name="Cadle-Davidson L."/>
            <person name="Cadle-Davidson M.M."/>
            <person name="Collemare J."/>
            <person name="Cramer R."/>
            <person name="Frenkel O."/>
            <person name="Godfrey D."/>
            <person name="Harriman J."/>
            <person name="Hoede C."/>
            <person name="King B.C."/>
            <person name="Klages S."/>
            <person name="Kleemann J."/>
            <person name="Knoll D."/>
            <person name="Koti P.S."/>
            <person name="Kreplak J."/>
            <person name="Lopez-Ruiz F.J."/>
            <person name="Lu X."/>
            <person name="Maekawa T."/>
            <person name="Mahanil S."/>
            <person name="Micali C."/>
            <person name="Milgroom M.G."/>
            <person name="Montana G."/>
            <person name="Noir S."/>
            <person name="O'Connell R.J."/>
            <person name="Oberhaensli S."/>
            <person name="Parlange F."/>
            <person name="Pedersen C."/>
            <person name="Quesneville H."/>
            <person name="Reinhardt R."/>
            <person name="Rott M."/>
            <person name="Sacristan S."/>
            <person name="Schmidt S.M."/>
            <person name="Schoen M."/>
            <person name="Skamnioti P."/>
            <person name="Sommer H."/>
            <person name="Stephens A."/>
            <person name="Takahara H."/>
            <person name="Thordal-Christensen H."/>
            <person name="Vigouroux M."/>
            <person name="Wessling R."/>
            <person name="Wicker T."/>
            <person name="Panstruga R."/>
        </authorList>
    </citation>
    <scope>NUCLEOTIDE SEQUENCE [LARGE SCALE GENOMIC DNA]</scope>
    <source>
        <strain evidence="10">DH14</strain>
    </source>
</reference>
<proteinExistence type="inferred from homology"/>
<comment type="similarity">
    <text evidence="2">Belongs to the DNA polymerase epsilon subunit B family.</text>
</comment>
<sequence length="782" mass="85359">MPQPISTSESKQTSLLTENAGLALTKEATSLPPAFDPAIYPIRPATTKTSILPIILPPATLRPVAFRIFTKKHSLTLTSSALQLLATFVGRFCGTEWRESGLVEPVLEEAARSWKKRNGGVIVDGERLEFKEIMESLEGSMVGGKIVLSKDAFHQNSLALGSSQLTQVNQTRLGIRPQHLDRDDSQLLQPNLGTVDVSDEEDETPQDPRKWLKVIDAFEQPRLIYNVGKKHFDRHEAQLQTSKPSLFPPASHKTRLFRNRYNLIHQRLLRNKSFQVPAFQPSQSAQDGASDVLEDSRRTYRLTPISNLLGRNGTNHMILGLLTTSTVGTLAISDLTGSIALDLTHARPIPEDGAWFVPGMIILVDGTYLGEDNASGAELGGVGGSVGGKFVGFGVGGPTCERRAATLGLTGIDSSTVGGGFGWVDFLGVGSERAVGSKMRKIEENLMWTSRSKTGSGGRGRVVILGEVNLDQPTTLQALKKLFGLYATETEADCPMAFVLMGNFVQYAVMAHGGSGSIEYKEYFDSLAALLSEYPLLLQNSSFIFVPGDNDGWASAFGAGAATALPRPGIPEIFTSRVKRAFTTANAEAEKDHGQKTSGEAIWTSNPSRLSLLGTTHEILLFRDDLSSRFRRSAIRFSPLTTIAQCEDKTIDLPSPRAISDTEPTVAKSQSPPRQSDIITSDPFLKNTRKLVKTILDQGYLSPFPLARRPVLWDYASVLQIYPLPTAIVLADAEVPAFSITYEGCCAMNPGRLVLSERKNMASWVEYDVKQKKGTIRELNFC</sequence>
<dbReference type="EMBL" id="CAUH01003977">
    <property type="protein sequence ID" value="CCU78306.1"/>
    <property type="molecule type" value="Genomic_DNA"/>
</dbReference>
<dbReference type="AlphaFoldDB" id="N1JDW3"/>
<dbReference type="GO" id="GO:0042276">
    <property type="term" value="P:error-prone translesion synthesis"/>
    <property type="evidence" value="ECO:0007669"/>
    <property type="project" value="TreeGrafter"/>
</dbReference>
<dbReference type="InterPro" id="IPR007185">
    <property type="entry name" value="DNA_pol_a/d/e_bsu"/>
</dbReference>
<evidence type="ECO:0000256" key="6">
    <source>
        <dbReference type="ARBA" id="ARBA00023242"/>
    </source>
</evidence>
<evidence type="ECO:0000313" key="11">
    <source>
        <dbReference type="Proteomes" id="UP000015441"/>
    </source>
</evidence>
<dbReference type="PANTHER" id="PTHR12708:SF0">
    <property type="entry name" value="DNA POLYMERASE EPSILON SUBUNIT 2"/>
    <property type="match status" value="1"/>
</dbReference>
<gene>
    <name evidence="10" type="ORF">BGHDH14_bgh06337</name>
</gene>
<name>N1JDW3_BLUG1</name>
<comment type="subcellular location">
    <subcellularLocation>
        <location evidence="1">Nucleus</location>
    </subcellularLocation>
</comment>
<evidence type="ECO:0000256" key="8">
    <source>
        <dbReference type="SAM" id="MobiDB-lite"/>
    </source>
</evidence>
<dbReference type="InterPro" id="IPR016266">
    <property type="entry name" value="POLE2"/>
</dbReference>
<feature type="domain" description="DNA polymerase alpha/delta/epsilon subunit B" evidence="9">
    <location>
        <begin position="462"/>
        <end position="738"/>
    </location>
</feature>
<evidence type="ECO:0000256" key="4">
    <source>
        <dbReference type="ARBA" id="ARBA00022705"/>
    </source>
</evidence>
<dbReference type="HOGENOM" id="CLU_010628_1_0_1"/>
<evidence type="ECO:0000256" key="7">
    <source>
        <dbReference type="ARBA" id="ARBA00032930"/>
    </source>
</evidence>
<dbReference type="eggNOG" id="KOG3818">
    <property type="taxonomic scope" value="Eukaryota"/>
</dbReference>
<dbReference type="OrthoDB" id="10254730at2759"/>
<keyword evidence="5" id="KW-0238">DNA-binding</keyword>
<dbReference type="InParanoid" id="N1JDW3"/>
<dbReference type="Pfam" id="PF04042">
    <property type="entry name" value="DNA_pol_E_B"/>
    <property type="match status" value="1"/>
</dbReference>
<dbReference type="Proteomes" id="UP000015441">
    <property type="component" value="Unassembled WGS sequence"/>
</dbReference>
<dbReference type="GO" id="GO:0006261">
    <property type="term" value="P:DNA-templated DNA replication"/>
    <property type="evidence" value="ECO:0007669"/>
    <property type="project" value="InterPro"/>
</dbReference>
<feature type="region of interest" description="Disordered" evidence="8">
    <location>
        <begin position="653"/>
        <end position="678"/>
    </location>
</feature>
<evidence type="ECO:0000256" key="5">
    <source>
        <dbReference type="ARBA" id="ARBA00023125"/>
    </source>
</evidence>
<evidence type="ECO:0000313" key="10">
    <source>
        <dbReference type="EMBL" id="CCU78306.1"/>
    </source>
</evidence>
<dbReference type="GO" id="GO:0003677">
    <property type="term" value="F:DNA binding"/>
    <property type="evidence" value="ECO:0007669"/>
    <property type="project" value="UniProtKB-KW"/>
</dbReference>
<evidence type="ECO:0000259" key="9">
    <source>
        <dbReference type="Pfam" id="PF04042"/>
    </source>
</evidence>
<feature type="compositionally biased region" description="Polar residues" evidence="8">
    <location>
        <begin position="667"/>
        <end position="678"/>
    </location>
</feature>
<dbReference type="PANTHER" id="PTHR12708">
    <property type="entry name" value="DNA POLYMERASE EPSILON SUBUNIT B"/>
    <property type="match status" value="1"/>
</dbReference>
<accession>N1JDW3</accession>
<protein>
    <recommendedName>
        <fullName evidence="3">DNA polymerase epsilon subunit B</fullName>
    </recommendedName>
    <alternativeName>
        <fullName evidence="7">DNA polymerase II subunit 2</fullName>
    </alternativeName>
</protein>
<dbReference type="GO" id="GO:0008622">
    <property type="term" value="C:epsilon DNA polymerase complex"/>
    <property type="evidence" value="ECO:0007669"/>
    <property type="project" value="InterPro"/>
</dbReference>
<keyword evidence="6" id="KW-0539">Nucleus</keyword>
<keyword evidence="4" id="KW-0235">DNA replication</keyword>
<evidence type="ECO:0000256" key="3">
    <source>
        <dbReference type="ARBA" id="ARBA00016011"/>
    </source>
</evidence>
<organism evidence="10 11">
    <name type="scientific">Blumeria graminis f. sp. hordei (strain DH14)</name>
    <name type="common">Barley powdery mildew</name>
    <name type="synonym">Oidium monilioides f. sp. hordei</name>
    <dbReference type="NCBI Taxonomy" id="546991"/>
    <lineage>
        <taxon>Eukaryota</taxon>
        <taxon>Fungi</taxon>
        <taxon>Dikarya</taxon>
        <taxon>Ascomycota</taxon>
        <taxon>Pezizomycotina</taxon>
        <taxon>Leotiomycetes</taxon>
        <taxon>Erysiphales</taxon>
        <taxon>Erysiphaceae</taxon>
        <taxon>Blumeria</taxon>
        <taxon>Blumeria hordei</taxon>
    </lineage>
</organism>
<evidence type="ECO:0000256" key="1">
    <source>
        <dbReference type="ARBA" id="ARBA00004123"/>
    </source>
</evidence>
<dbReference type="STRING" id="546991.N1JDW3"/>
<dbReference type="FunCoup" id="N1JDW3">
    <property type="interactions" value="735"/>
</dbReference>
<keyword evidence="11" id="KW-1185">Reference proteome</keyword>
<evidence type="ECO:0000256" key="2">
    <source>
        <dbReference type="ARBA" id="ARBA00009560"/>
    </source>
</evidence>
<comment type="caution">
    <text evidence="10">The sequence shown here is derived from an EMBL/GenBank/DDBJ whole genome shotgun (WGS) entry which is preliminary data.</text>
</comment>